<name>A0A5B7FHC4_PORTR</name>
<organism evidence="1 2">
    <name type="scientific">Portunus trituberculatus</name>
    <name type="common">Swimming crab</name>
    <name type="synonym">Neptunus trituberculatus</name>
    <dbReference type="NCBI Taxonomy" id="210409"/>
    <lineage>
        <taxon>Eukaryota</taxon>
        <taxon>Metazoa</taxon>
        <taxon>Ecdysozoa</taxon>
        <taxon>Arthropoda</taxon>
        <taxon>Crustacea</taxon>
        <taxon>Multicrustacea</taxon>
        <taxon>Malacostraca</taxon>
        <taxon>Eumalacostraca</taxon>
        <taxon>Eucarida</taxon>
        <taxon>Decapoda</taxon>
        <taxon>Pleocyemata</taxon>
        <taxon>Brachyura</taxon>
        <taxon>Eubrachyura</taxon>
        <taxon>Portunoidea</taxon>
        <taxon>Portunidae</taxon>
        <taxon>Portuninae</taxon>
        <taxon>Portunus</taxon>
    </lineage>
</organism>
<keyword evidence="2" id="KW-1185">Reference proteome</keyword>
<evidence type="ECO:0000313" key="2">
    <source>
        <dbReference type="Proteomes" id="UP000324222"/>
    </source>
</evidence>
<reference evidence="1 2" key="1">
    <citation type="submission" date="2019-05" db="EMBL/GenBank/DDBJ databases">
        <title>Another draft genome of Portunus trituberculatus and its Hox gene families provides insights of decapod evolution.</title>
        <authorList>
            <person name="Jeong J.-H."/>
            <person name="Song I."/>
            <person name="Kim S."/>
            <person name="Choi T."/>
            <person name="Kim D."/>
            <person name="Ryu S."/>
            <person name="Kim W."/>
        </authorList>
    </citation>
    <scope>NUCLEOTIDE SEQUENCE [LARGE SCALE GENOMIC DNA]</scope>
    <source>
        <tissue evidence="1">Muscle</tissue>
    </source>
</reference>
<dbReference type="AlphaFoldDB" id="A0A5B7FHC4"/>
<sequence>MSLSNSQGKASTRIWSLTWTYRGRGGHKVLLSP</sequence>
<dbReference type="EMBL" id="VSRR010007469">
    <property type="protein sequence ID" value="MPC46960.1"/>
    <property type="molecule type" value="Genomic_DNA"/>
</dbReference>
<protein>
    <submittedName>
        <fullName evidence="1">Uncharacterized protein</fullName>
    </submittedName>
</protein>
<gene>
    <name evidence="1" type="ORF">E2C01_040692</name>
</gene>
<accession>A0A5B7FHC4</accession>
<proteinExistence type="predicted"/>
<dbReference type="Proteomes" id="UP000324222">
    <property type="component" value="Unassembled WGS sequence"/>
</dbReference>
<comment type="caution">
    <text evidence="1">The sequence shown here is derived from an EMBL/GenBank/DDBJ whole genome shotgun (WGS) entry which is preliminary data.</text>
</comment>
<evidence type="ECO:0000313" key="1">
    <source>
        <dbReference type="EMBL" id="MPC46960.1"/>
    </source>
</evidence>